<keyword evidence="1" id="KW-1133">Transmembrane helix</keyword>
<reference evidence="3" key="1">
    <citation type="submission" date="2016-10" db="EMBL/GenBank/DDBJ databases">
        <authorList>
            <person name="Varghese N."/>
            <person name="Submissions S."/>
        </authorList>
    </citation>
    <scope>NUCLEOTIDE SEQUENCE [LARGE SCALE GENOMIC DNA]</scope>
    <source>
        <strain evidence="3">IBRC-M10078</strain>
    </source>
</reference>
<dbReference type="EMBL" id="FNJU01000001">
    <property type="protein sequence ID" value="SDO99468.1"/>
    <property type="molecule type" value="Genomic_DNA"/>
</dbReference>
<feature type="transmembrane region" description="Helical" evidence="1">
    <location>
        <begin position="61"/>
        <end position="81"/>
    </location>
</feature>
<evidence type="ECO:0000256" key="1">
    <source>
        <dbReference type="SAM" id="Phobius"/>
    </source>
</evidence>
<dbReference type="Proteomes" id="UP000199159">
    <property type="component" value="Unassembled WGS sequence"/>
</dbReference>
<dbReference type="OrthoDB" id="2453019at2"/>
<organism evidence="2 3">
    <name type="scientific">Litchfieldia salsa</name>
    <dbReference type="NCBI Taxonomy" id="930152"/>
    <lineage>
        <taxon>Bacteria</taxon>
        <taxon>Bacillati</taxon>
        <taxon>Bacillota</taxon>
        <taxon>Bacilli</taxon>
        <taxon>Bacillales</taxon>
        <taxon>Bacillaceae</taxon>
        <taxon>Litchfieldia</taxon>
    </lineage>
</organism>
<dbReference type="InterPro" id="IPR025618">
    <property type="entry name" value="YtpI"/>
</dbReference>
<name>A0A1H0P410_9BACI</name>
<evidence type="ECO:0000313" key="3">
    <source>
        <dbReference type="Proteomes" id="UP000199159"/>
    </source>
</evidence>
<dbReference type="AlphaFoldDB" id="A0A1H0P410"/>
<sequence length="97" mass="10954">MPVLVVLIVITFAFYIFYKARYFQSKRPIEKQWISSKSSIALGLFVAFFAINTVFLHQSTVSYVISAVLFLVGGGSAYAGIRAYKYFLPLVIEEAKE</sequence>
<proteinExistence type="predicted"/>
<keyword evidence="1" id="KW-0472">Membrane</keyword>
<evidence type="ECO:0000313" key="2">
    <source>
        <dbReference type="EMBL" id="SDO99468.1"/>
    </source>
</evidence>
<protein>
    <submittedName>
        <fullName evidence="2">YtpI-like protein</fullName>
    </submittedName>
</protein>
<accession>A0A1H0P410</accession>
<dbReference type="RefSeq" id="WP_090849173.1">
    <property type="nucleotide sequence ID" value="NZ_FNJU01000001.1"/>
</dbReference>
<keyword evidence="1" id="KW-0812">Transmembrane</keyword>
<keyword evidence="3" id="KW-1185">Reference proteome</keyword>
<dbReference type="Pfam" id="PF14007">
    <property type="entry name" value="YtpI"/>
    <property type="match status" value="1"/>
</dbReference>
<dbReference type="STRING" id="930152.SAMN05216565_101138"/>
<feature type="transmembrane region" description="Helical" evidence="1">
    <location>
        <begin position="6"/>
        <end position="22"/>
    </location>
</feature>
<gene>
    <name evidence="2" type="ORF">SAMN05216565_101138</name>
</gene>
<feature type="transmembrane region" description="Helical" evidence="1">
    <location>
        <begin position="34"/>
        <end position="55"/>
    </location>
</feature>